<comment type="caution">
    <text evidence="2">The sequence shown here is derived from an EMBL/GenBank/DDBJ whole genome shotgun (WGS) entry which is preliminary data.</text>
</comment>
<dbReference type="Gene3D" id="3.40.50.150">
    <property type="entry name" value="Vaccinia Virus protein VP39"/>
    <property type="match status" value="1"/>
</dbReference>
<gene>
    <name evidence="2" type="ORF">Q0812_04635</name>
</gene>
<keyword evidence="2" id="KW-0808">Transferase</keyword>
<evidence type="ECO:0000256" key="1">
    <source>
        <dbReference type="SAM" id="SignalP"/>
    </source>
</evidence>
<name>A0ABT8SKS6_9CAUL</name>
<dbReference type="EMBL" id="JAUKTR010000001">
    <property type="protein sequence ID" value="MDO1558710.1"/>
    <property type="molecule type" value="Genomic_DNA"/>
</dbReference>
<organism evidence="2 3">
    <name type="scientific">Peiella sedimenti</name>
    <dbReference type="NCBI Taxonomy" id="3061083"/>
    <lineage>
        <taxon>Bacteria</taxon>
        <taxon>Pseudomonadati</taxon>
        <taxon>Pseudomonadota</taxon>
        <taxon>Alphaproteobacteria</taxon>
        <taxon>Caulobacterales</taxon>
        <taxon>Caulobacteraceae</taxon>
        <taxon>Peiella</taxon>
    </lineage>
</organism>
<keyword evidence="3" id="KW-1185">Reference proteome</keyword>
<dbReference type="SUPFAM" id="SSF53335">
    <property type="entry name" value="S-adenosyl-L-methionine-dependent methyltransferases"/>
    <property type="match status" value="1"/>
</dbReference>
<dbReference type="RefSeq" id="WP_302109108.1">
    <property type="nucleotide sequence ID" value="NZ_JAUKTR010000001.1"/>
</dbReference>
<feature type="chain" id="PRO_5047453382" evidence="1">
    <location>
        <begin position="24"/>
        <end position="253"/>
    </location>
</feature>
<evidence type="ECO:0000313" key="3">
    <source>
        <dbReference type="Proteomes" id="UP001169063"/>
    </source>
</evidence>
<protein>
    <submittedName>
        <fullName evidence="2">Methyltransferase</fullName>
    </submittedName>
</protein>
<keyword evidence="1" id="KW-0732">Signal</keyword>
<accession>A0ABT8SKS6</accession>
<evidence type="ECO:0000313" key="2">
    <source>
        <dbReference type="EMBL" id="MDO1558710.1"/>
    </source>
</evidence>
<dbReference type="InterPro" id="IPR029063">
    <property type="entry name" value="SAM-dependent_MTases_sf"/>
</dbReference>
<reference evidence="2" key="1">
    <citation type="submission" date="2023-07" db="EMBL/GenBank/DDBJ databases">
        <title>Brevundimonas soil sp. nov., isolated from the soil of chemical plant.</title>
        <authorList>
            <person name="Wu N."/>
        </authorList>
    </citation>
    <scope>NUCLEOTIDE SEQUENCE</scope>
    <source>
        <strain evidence="2">XZ-24</strain>
    </source>
</reference>
<feature type="signal peptide" evidence="1">
    <location>
        <begin position="1"/>
        <end position="23"/>
    </location>
</feature>
<dbReference type="Proteomes" id="UP001169063">
    <property type="component" value="Unassembled WGS sequence"/>
</dbReference>
<dbReference type="GO" id="GO:0032259">
    <property type="term" value="P:methylation"/>
    <property type="evidence" value="ECO:0007669"/>
    <property type="project" value="UniProtKB-KW"/>
</dbReference>
<dbReference type="InterPro" id="IPR016980">
    <property type="entry name" value="S-AdoMet-dep_MeTrfase_Alr7345"/>
</dbReference>
<sequence>MKKLLLAAAAAIAIGGAGMPALADHHQAREALAAAVANPDRPEAQRALDEARKPAETLAFAEIGPGSRVVELVPGGGYFTRIISSAVGPEGHVYALQTAEIVAAFPQARGGLETLAGQSGNVTAMFDPVAAWTVPAPVDVVFTAQNYHDLYVDFMGPADVAAVNQAVFNALRPGGLYVILDHAAVDGSGQAAVSTLHRIDRQSVIDEVTAAGFELVGESDILRNAEDDRSLSVFDDSIRRRTDQFILKFRKPA</sequence>
<dbReference type="PIRSF" id="PIRSF031679">
    <property type="entry name" value="Mtase_Alr7345_prd"/>
    <property type="match status" value="1"/>
</dbReference>
<keyword evidence="2" id="KW-0489">Methyltransferase</keyword>
<dbReference type="GO" id="GO:0008168">
    <property type="term" value="F:methyltransferase activity"/>
    <property type="evidence" value="ECO:0007669"/>
    <property type="project" value="UniProtKB-KW"/>
</dbReference>
<proteinExistence type="predicted"/>